<dbReference type="STRING" id="1844972.A7K91_02875"/>
<evidence type="ECO:0000256" key="1">
    <source>
        <dbReference type="ARBA" id="ARBA00022630"/>
    </source>
</evidence>
<evidence type="ECO:0000313" key="5">
    <source>
        <dbReference type="EMBL" id="OBR62568.1"/>
    </source>
</evidence>
<dbReference type="Gene3D" id="3.40.50.360">
    <property type="match status" value="1"/>
</dbReference>
<evidence type="ECO:0000313" key="6">
    <source>
        <dbReference type="Proteomes" id="UP000092024"/>
    </source>
</evidence>
<dbReference type="SUPFAM" id="SSF52218">
    <property type="entry name" value="Flavoproteins"/>
    <property type="match status" value="1"/>
</dbReference>
<dbReference type="Proteomes" id="UP000092024">
    <property type="component" value="Unassembled WGS sequence"/>
</dbReference>
<proteinExistence type="predicted"/>
<dbReference type="PANTHER" id="PTHR43408">
    <property type="entry name" value="FMN REDUCTASE (NADPH)"/>
    <property type="match status" value="1"/>
</dbReference>
<reference evidence="5 6" key="1">
    <citation type="submission" date="2016-05" db="EMBL/GenBank/DDBJ databases">
        <title>Paenibacillus oryzae. sp. nov., isolated from the rice root.</title>
        <authorList>
            <person name="Zhang J."/>
            <person name="Zhang X."/>
        </authorList>
    </citation>
    <scope>NUCLEOTIDE SEQUENCE [LARGE SCALE GENOMIC DNA]</scope>
    <source>
        <strain evidence="5 6">1DrF-4</strain>
    </source>
</reference>
<dbReference type="PANTHER" id="PTHR43408:SF1">
    <property type="entry name" value="FMN REDUCTASE (NADPH)"/>
    <property type="match status" value="1"/>
</dbReference>
<evidence type="ECO:0000256" key="3">
    <source>
        <dbReference type="ARBA" id="ARBA00023002"/>
    </source>
</evidence>
<keyword evidence="3" id="KW-0560">Oxidoreductase</keyword>
<keyword evidence="6" id="KW-1185">Reference proteome</keyword>
<keyword evidence="2" id="KW-0288">FMN</keyword>
<dbReference type="GO" id="GO:0008752">
    <property type="term" value="F:FMN reductase [NAD(P)H] activity"/>
    <property type="evidence" value="ECO:0007669"/>
    <property type="project" value="InterPro"/>
</dbReference>
<dbReference type="GO" id="GO:0046306">
    <property type="term" value="P:alkanesulfonate catabolic process"/>
    <property type="evidence" value="ECO:0007669"/>
    <property type="project" value="InterPro"/>
</dbReference>
<dbReference type="InterPro" id="IPR029039">
    <property type="entry name" value="Flavoprotein-like_sf"/>
</dbReference>
<sequence length="184" mass="20109">MAKIVIVSGTPNRNSRLYGLIHYSEAKLREYGHEVSFIHVAELPPEDLIRANFGSPEIKAAQGLVAEADAVIVASPVYKASYTGILKTFLDLVPERGLHGKLSLPLFIGGTIAHLLAVDYSLKPVLTALGARHIMGGVYATDQLVDRLPEGGYKLAEEITIRLDASLEQLNEELHWQAVRNSQV</sequence>
<protein>
    <submittedName>
        <fullName evidence="5">FMN reductase (NADPH)</fullName>
    </submittedName>
</protein>
<dbReference type="InterPro" id="IPR051814">
    <property type="entry name" value="NAD(P)H-dep_FMN_reductase"/>
</dbReference>
<dbReference type="NCBIfam" id="TIGR03567">
    <property type="entry name" value="FMN_reduc_SsuE"/>
    <property type="match status" value="1"/>
</dbReference>
<feature type="domain" description="NADPH-dependent FMN reductase-like" evidence="4">
    <location>
        <begin position="3"/>
        <end position="143"/>
    </location>
</feature>
<dbReference type="Pfam" id="PF03358">
    <property type="entry name" value="FMN_red"/>
    <property type="match status" value="1"/>
</dbReference>
<evidence type="ECO:0000259" key="4">
    <source>
        <dbReference type="Pfam" id="PF03358"/>
    </source>
</evidence>
<keyword evidence="1" id="KW-0285">Flavoprotein</keyword>
<dbReference type="RefSeq" id="WP_068686998.1">
    <property type="nucleotide sequence ID" value="NZ_LYPA01000079.1"/>
</dbReference>
<comment type="caution">
    <text evidence="5">The sequence shown here is derived from an EMBL/GenBank/DDBJ whole genome shotgun (WGS) entry which is preliminary data.</text>
</comment>
<dbReference type="EMBL" id="LYPA01000079">
    <property type="protein sequence ID" value="OBR62568.1"/>
    <property type="molecule type" value="Genomic_DNA"/>
</dbReference>
<name>A0A1A5YAH3_9BACL</name>
<organism evidence="5 6">
    <name type="scientific">Paenibacillus oryzae</name>
    <dbReference type="NCBI Taxonomy" id="1844972"/>
    <lineage>
        <taxon>Bacteria</taxon>
        <taxon>Bacillati</taxon>
        <taxon>Bacillota</taxon>
        <taxon>Bacilli</taxon>
        <taxon>Bacillales</taxon>
        <taxon>Paenibacillaceae</taxon>
        <taxon>Paenibacillus</taxon>
    </lineage>
</organism>
<dbReference type="AlphaFoldDB" id="A0A1A5YAH3"/>
<gene>
    <name evidence="5" type="ORF">A7K91_02875</name>
</gene>
<dbReference type="InterPro" id="IPR005025">
    <property type="entry name" value="FMN_Rdtase-like_dom"/>
</dbReference>
<dbReference type="InterPro" id="IPR020048">
    <property type="entry name" value="NADPH-dep_FMN_reduc_SsuE"/>
</dbReference>
<evidence type="ECO:0000256" key="2">
    <source>
        <dbReference type="ARBA" id="ARBA00022643"/>
    </source>
</evidence>
<dbReference type="OrthoDB" id="1643408at2"/>
<accession>A0A1A5YAH3</accession>